<evidence type="ECO:0000313" key="5">
    <source>
        <dbReference type="Proteomes" id="UP000008466"/>
    </source>
</evidence>
<dbReference type="Proteomes" id="UP000008466">
    <property type="component" value="Chromosome"/>
</dbReference>
<keyword evidence="1 4" id="KW-0489">Methyltransferase</keyword>
<keyword evidence="2 4" id="KW-0808">Transferase</keyword>
<dbReference type="Gene3D" id="3.40.50.150">
    <property type="entry name" value="Vaccinia Virus protein VP39"/>
    <property type="match status" value="1"/>
</dbReference>
<protein>
    <submittedName>
        <fullName evidence="4">Methyltransferase type 11</fullName>
    </submittedName>
</protein>
<dbReference type="GO" id="GO:0008168">
    <property type="term" value="F:methyltransferase activity"/>
    <property type="evidence" value="ECO:0007669"/>
    <property type="project" value="UniProtKB-KW"/>
</dbReference>
<dbReference type="AlphaFoldDB" id="F0RXE9"/>
<dbReference type="RefSeq" id="WP_013605852.1">
    <property type="nucleotide sequence ID" value="NC_015152.1"/>
</dbReference>
<dbReference type="OrthoDB" id="9811589at2"/>
<dbReference type="KEGG" id="sbu:SpiBuddy_0157"/>
<dbReference type="PANTHER" id="PTHR43861">
    <property type="entry name" value="TRANS-ACONITATE 2-METHYLTRANSFERASE-RELATED"/>
    <property type="match status" value="1"/>
</dbReference>
<dbReference type="EMBL" id="CP002541">
    <property type="protein sequence ID" value="ADY11999.1"/>
    <property type="molecule type" value="Genomic_DNA"/>
</dbReference>
<name>F0RXE9_SPHGB</name>
<dbReference type="PANTHER" id="PTHR43861:SF1">
    <property type="entry name" value="TRANS-ACONITATE 2-METHYLTRANSFERASE"/>
    <property type="match status" value="1"/>
</dbReference>
<dbReference type="GO" id="GO:0032259">
    <property type="term" value="P:methylation"/>
    <property type="evidence" value="ECO:0007669"/>
    <property type="project" value="UniProtKB-KW"/>
</dbReference>
<dbReference type="STRING" id="158189.SpiBuddy_0157"/>
<proteinExistence type="predicted"/>
<gene>
    <name evidence="4" type="ordered locus">SpiBuddy_0157</name>
</gene>
<keyword evidence="5" id="KW-1185">Reference proteome</keyword>
<accession>F0RXE9</accession>
<dbReference type="HOGENOM" id="CLU_069129_3_0_12"/>
<reference evidence="5" key="1">
    <citation type="submission" date="2011-02" db="EMBL/GenBank/DDBJ databases">
        <title>Complete sequence of Spirochaeta sp. Buddy.</title>
        <authorList>
            <person name="Lucas S."/>
            <person name="Copeland A."/>
            <person name="Lapidus A."/>
            <person name="Cheng J.-F."/>
            <person name="Goodwin L."/>
            <person name="Pitluck S."/>
            <person name="Zeytun A."/>
            <person name="Detter J.C."/>
            <person name="Han C."/>
            <person name="Tapia R."/>
            <person name="Land M."/>
            <person name="Hauser L."/>
            <person name="Kyrpides N."/>
            <person name="Ivanova N."/>
            <person name="Mikhailova N."/>
            <person name="Pagani I."/>
            <person name="Ritalahti K.M."/>
            <person name="Loeffler F.E."/>
            <person name="Woyke T."/>
        </authorList>
    </citation>
    <scope>NUCLEOTIDE SEQUENCE [LARGE SCALE GENOMIC DNA]</scope>
    <source>
        <strain evidence="5">ATCC BAA-1886 / DSM 22777 / Buddy</strain>
    </source>
</reference>
<evidence type="ECO:0000256" key="2">
    <source>
        <dbReference type="ARBA" id="ARBA00022679"/>
    </source>
</evidence>
<evidence type="ECO:0000259" key="3">
    <source>
        <dbReference type="Pfam" id="PF13649"/>
    </source>
</evidence>
<dbReference type="CDD" id="cd02440">
    <property type="entry name" value="AdoMet_MTases"/>
    <property type="match status" value="1"/>
</dbReference>
<dbReference type="eggNOG" id="COG2227">
    <property type="taxonomic scope" value="Bacteria"/>
</dbReference>
<dbReference type="SUPFAM" id="SSF53335">
    <property type="entry name" value="S-adenosyl-L-methionine-dependent methyltransferases"/>
    <property type="match status" value="1"/>
</dbReference>
<evidence type="ECO:0000313" key="4">
    <source>
        <dbReference type="EMBL" id="ADY11999.1"/>
    </source>
</evidence>
<sequence>MSKDLLNFQALIDETEQPKPYDRGRDSMWTDPYISKRLLQVHLDPNVEAASRSPKAIEATLAYIQSLVEKPASILDLGCGPGLYTHQLAMRGYQVTGIDYSVRSLDYAKERRDTEELSITYLQQDYRSLQLDQKYDLIMMIYCDFGALIPEEQVIVASAIKQSLKPGGIFLFDAITEASIADMCFSTSYSIAERGFYSPEPYLCLDKQFHFPLHHAVLDQHLILFEDGTSRLYRFWNHYFTTQQIQALGFSHITMKTGLLHGSGPYNNEKVAFYAVQP</sequence>
<dbReference type="Pfam" id="PF13649">
    <property type="entry name" value="Methyltransf_25"/>
    <property type="match status" value="1"/>
</dbReference>
<feature type="domain" description="Methyltransferase" evidence="3">
    <location>
        <begin position="74"/>
        <end position="168"/>
    </location>
</feature>
<dbReference type="InterPro" id="IPR029063">
    <property type="entry name" value="SAM-dependent_MTases_sf"/>
</dbReference>
<evidence type="ECO:0000256" key="1">
    <source>
        <dbReference type="ARBA" id="ARBA00022603"/>
    </source>
</evidence>
<dbReference type="InterPro" id="IPR041698">
    <property type="entry name" value="Methyltransf_25"/>
</dbReference>
<organism evidence="4 5">
    <name type="scientific">Sphaerochaeta globosa (strain ATCC BAA-1886 / DSM 22777 / Buddy)</name>
    <name type="common">Spirochaeta sp. (strain Buddy)</name>
    <dbReference type="NCBI Taxonomy" id="158189"/>
    <lineage>
        <taxon>Bacteria</taxon>
        <taxon>Pseudomonadati</taxon>
        <taxon>Spirochaetota</taxon>
        <taxon>Spirochaetia</taxon>
        <taxon>Spirochaetales</taxon>
        <taxon>Sphaerochaetaceae</taxon>
        <taxon>Sphaerochaeta</taxon>
    </lineage>
</organism>